<dbReference type="PANTHER" id="PTHR10264">
    <property type="entry name" value="BAND 7 PROTEIN-RELATED"/>
    <property type="match status" value="1"/>
</dbReference>
<dbReference type="EMBL" id="DRMJ01000486">
    <property type="protein sequence ID" value="HHL43794.1"/>
    <property type="molecule type" value="Genomic_DNA"/>
</dbReference>
<name>A0A7C5LUJ2_9PROT</name>
<dbReference type="InterPro" id="IPR036013">
    <property type="entry name" value="Band_7/SPFH_dom_sf"/>
</dbReference>
<accession>A0A7C5LUJ2</accession>
<sequence>MVVITLANAVKVVPEGMSYTVERHGKYIRTLLPGQHWIIPFIDKIGFRINMRERKLRVPFSELKTKDNHEVYTDADILVRVKSPHIVAYETGNVDETIKLNIRKFMKSVVKSRTLSEILSHADEIDEELLSKMRAEQDKWGVDISFVDVHRFQAV</sequence>
<dbReference type="Gene3D" id="3.30.479.30">
    <property type="entry name" value="Band 7 domain"/>
    <property type="match status" value="1"/>
</dbReference>
<dbReference type="GO" id="GO:0005886">
    <property type="term" value="C:plasma membrane"/>
    <property type="evidence" value="ECO:0007669"/>
    <property type="project" value="InterPro"/>
</dbReference>
<gene>
    <name evidence="4" type="ORF">ENJ42_09260</name>
</gene>
<dbReference type="Pfam" id="PF01145">
    <property type="entry name" value="Band_7"/>
    <property type="match status" value="1"/>
</dbReference>
<dbReference type="SUPFAM" id="SSF117892">
    <property type="entry name" value="Band 7/SPFH domain"/>
    <property type="match status" value="1"/>
</dbReference>
<dbReference type="InterPro" id="IPR001107">
    <property type="entry name" value="Band_7"/>
</dbReference>
<dbReference type="PANTHER" id="PTHR10264:SF19">
    <property type="entry name" value="AT06885P-RELATED"/>
    <property type="match status" value="1"/>
</dbReference>
<evidence type="ECO:0000256" key="2">
    <source>
        <dbReference type="ARBA" id="ARBA00008164"/>
    </source>
</evidence>
<evidence type="ECO:0000256" key="1">
    <source>
        <dbReference type="ARBA" id="ARBA00004167"/>
    </source>
</evidence>
<dbReference type="AlphaFoldDB" id="A0A7C5LUJ2"/>
<dbReference type="InterPro" id="IPR043202">
    <property type="entry name" value="Band-7_stomatin-like"/>
</dbReference>
<protein>
    <recommendedName>
        <fullName evidence="3">Band 7 domain-containing protein</fullName>
    </recommendedName>
</protein>
<evidence type="ECO:0000259" key="3">
    <source>
        <dbReference type="SMART" id="SM00244"/>
    </source>
</evidence>
<proteinExistence type="inferred from homology"/>
<comment type="subcellular location">
    <subcellularLocation>
        <location evidence="1">Membrane</location>
        <topology evidence="1">Single-pass membrane protein</topology>
    </subcellularLocation>
</comment>
<feature type="domain" description="Band 7" evidence="3">
    <location>
        <begin position="8"/>
        <end position="154"/>
    </location>
</feature>
<comment type="similarity">
    <text evidence="2">Belongs to the band 7/mec-2 family.</text>
</comment>
<dbReference type="SMART" id="SM00244">
    <property type="entry name" value="PHB"/>
    <property type="match status" value="1"/>
</dbReference>
<evidence type="ECO:0000313" key="4">
    <source>
        <dbReference type="EMBL" id="HHL43794.1"/>
    </source>
</evidence>
<dbReference type="Proteomes" id="UP000885830">
    <property type="component" value="Unassembled WGS sequence"/>
</dbReference>
<organism evidence="4">
    <name type="scientific">Hellea balneolensis</name>
    <dbReference type="NCBI Taxonomy" id="287478"/>
    <lineage>
        <taxon>Bacteria</taxon>
        <taxon>Pseudomonadati</taxon>
        <taxon>Pseudomonadota</taxon>
        <taxon>Alphaproteobacteria</taxon>
        <taxon>Maricaulales</taxon>
        <taxon>Robiginitomaculaceae</taxon>
        <taxon>Hellea</taxon>
    </lineage>
</organism>
<comment type="caution">
    <text evidence="4">The sequence shown here is derived from an EMBL/GenBank/DDBJ whole genome shotgun (WGS) entry which is preliminary data.</text>
</comment>
<reference evidence="4" key="1">
    <citation type="journal article" date="2020" name="mSystems">
        <title>Genome- and Community-Level Interaction Insights into Carbon Utilization and Element Cycling Functions of Hydrothermarchaeota in Hydrothermal Sediment.</title>
        <authorList>
            <person name="Zhou Z."/>
            <person name="Liu Y."/>
            <person name="Xu W."/>
            <person name="Pan J."/>
            <person name="Luo Z.H."/>
            <person name="Li M."/>
        </authorList>
    </citation>
    <scope>NUCLEOTIDE SEQUENCE [LARGE SCALE GENOMIC DNA]</scope>
    <source>
        <strain evidence="4">HyVt-485</strain>
    </source>
</reference>